<keyword evidence="1" id="KW-0812">Transmembrane</keyword>
<gene>
    <name evidence="2" type="ORF">FIBSPDRAFT_900554</name>
</gene>
<reference evidence="2 3" key="1">
    <citation type="journal article" date="2016" name="Mol. Biol. Evol.">
        <title>Comparative Genomics of Early-Diverging Mushroom-Forming Fungi Provides Insights into the Origins of Lignocellulose Decay Capabilities.</title>
        <authorList>
            <person name="Nagy L.G."/>
            <person name="Riley R."/>
            <person name="Tritt A."/>
            <person name="Adam C."/>
            <person name="Daum C."/>
            <person name="Floudas D."/>
            <person name="Sun H."/>
            <person name="Yadav J.S."/>
            <person name="Pangilinan J."/>
            <person name="Larsson K.H."/>
            <person name="Matsuura K."/>
            <person name="Barry K."/>
            <person name="Labutti K."/>
            <person name="Kuo R."/>
            <person name="Ohm R.A."/>
            <person name="Bhattacharya S.S."/>
            <person name="Shirouzu T."/>
            <person name="Yoshinaga Y."/>
            <person name="Martin F.M."/>
            <person name="Grigoriev I.V."/>
            <person name="Hibbett D.S."/>
        </authorList>
    </citation>
    <scope>NUCLEOTIDE SEQUENCE [LARGE SCALE GENOMIC DNA]</scope>
    <source>
        <strain evidence="2 3">CBS 109695</strain>
    </source>
</reference>
<keyword evidence="1" id="KW-0472">Membrane</keyword>
<organism evidence="2 3">
    <name type="scientific">Athelia psychrophila</name>
    <dbReference type="NCBI Taxonomy" id="1759441"/>
    <lineage>
        <taxon>Eukaryota</taxon>
        <taxon>Fungi</taxon>
        <taxon>Dikarya</taxon>
        <taxon>Basidiomycota</taxon>
        <taxon>Agaricomycotina</taxon>
        <taxon>Agaricomycetes</taxon>
        <taxon>Agaricomycetidae</taxon>
        <taxon>Atheliales</taxon>
        <taxon>Atheliaceae</taxon>
        <taxon>Athelia</taxon>
    </lineage>
</organism>
<evidence type="ECO:0000256" key="1">
    <source>
        <dbReference type="SAM" id="Phobius"/>
    </source>
</evidence>
<sequence>MFALYIPWFASIWLMTNNTVIIHAIAVPLSQVIFNIFVKRLMDLNKEGSAAAHSHRGLIKRFIDPIFLSSFNLKTTPVVFRAMSVKTDSGGGGGWTFGGQGVEEWSR</sequence>
<feature type="transmembrane region" description="Helical" evidence="1">
    <location>
        <begin position="20"/>
        <end position="38"/>
    </location>
</feature>
<dbReference type="Proteomes" id="UP000076532">
    <property type="component" value="Unassembled WGS sequence"/>
</dbReference>
<keyword evidence="1" id="KW-1133">Transmembrane helix</keyword>
<proteinExistence type="predicted"/>
<name>A0A165YBI6_9AGAM</name>
<keyword evidence="3" id="KW-1185">Reference proteome</keyword>
<protein>
    <submittedName>
        <fullName evidence="2">Uncharacterized protein</fullName>
    </submittedName>
</protein>
<dbReference type="EMBL" id="KV417701">
    <property type="protein sequence ID" value="KZP09396.1"/>
    <property type="molecule type" value="Genomic_DNA"/>
</dbReference>
<accession>A0A165YBI6</accession>
<evidence type="ECO:0000313" key="2">
    <source>
        <dbReference type="EMBL" id="KZP09396.1"/>
    </source>
</evidence>
<evidence type="ECO:0000313" key="3">
    <source>
        <dbReference type="Proteomes" id="UP000076532"/>
    </source>
</evidence>
<dbReference type="AlphaFoldDB" id="A0A165YBI6"/>